<reference evidence="1 2" key="1">
    <citation type="submission" date="2024-11" db="EMBL/GenBank/DDBJ databases">
        <title>A near-complete genome assembly of Cinchona calisaya.</title>
        <authorList>
            <person name="Lian D.C."/>
            <person name="Zhao X.W."/>
            <person name="Wei L."/>
        </authorList>
    </citation>
    <scope>NUCLEOTIDE SEQUENCE [LARGE SCALE GENOMIC DNA]</scope>
    <source>
        <tissue evidence="1">Nenye</tissue>
    </source>
</reference>
<name>A0ABD2YHJ3_9GENT</name>
<dbReference type="EMBL" id="JBJUIK010000013">
    <property type="protein sequence ID" value="KAL3506856.1"/>
    <property type="molecule type" value="Genomic_DNA"/>
</dbReference>
<sequence length="103" mass="12225">MLKAKYFNERGILNAEATQGSSWTWKSLTSSLTLLESSLEKRVRDEKMVSIWEERWLRNSKDGKVTTTRQLCVLLKVSDLITDRKWIKRKYRIATMKRMLKQS</sequence>
<dbReference type="AlphaFoldDB" id="A0ABD2YHJ3"/>
<comment type="caution">
    <text evidence="1">The sequence shown here is derived from an EMBL/GenBank/DDBJ whole genome shotgun (WGS) entry which is preliminary data.</text>
</comment>
<organism evidence="1 2">
    <name type="scientific">Cinchona calisaya</name>
    <dbReference type="NCBI Taxonomy" id="153742"/>
    <lineage>
        <taxon>Eukaryota</taxon>
        <taxon>Viridiplantae</taxon>
        <taxon>Streptophyta</taxon>
        <taxon>Embryophyta</taxon>
        <taxon>Tracheophyta</taxon>
        <taxon>Spermatophyta</taxon>
        <taxon>Magnoliopsida</taxon>
        <taxon>eudicotyledons</taxon>
        <taxon>Gunneridae</taxon>
        <taxon>Pentapetalae</taxon>
        <taxon>asterids</taxon>
        <taxon>lamiids</taxon>
        <taxon>Gentianales</taxon>
        <taxon>Rubiaceae</taxon>
        <taxon>Cinchonoideae</taxon>
        <taxon>Cinchoneae</taxon>
        <taxon>Cinchona</taxon>
    </lineage>
</organism>
<gene>
    <name evidence="1" type="ORF">ACH5RR_032238</name>
</gene>
<evidence type="ECO:0000313" key="1">
    <source>
        <dbReference type="EMBL" id="KAL3506856.1"/>
    </source>
</evidence>
<evidence type="ECO:0000313" key="2">
    <source>
        <dbReference type="Proteomes" id="UP001630127"/>
    </source>
</evidence>
<accession>A0ABD2YHJ3</accession>
<proteinExistence type="predicted"/>
<keyword evidence="2" id="KW-1185">Reference proteome</keyword>
<protein>
    <submittedName>
        <fullName evidence="1">Uncharacterized protein</fullName>
    </submittedName>
</protein>
<dbReference type="Proteomes" id="UP001630127">
    <property type="component" value="Unassembled WGS sequence"/>
</dbReference>